<proteinExistence type="predicted"/>
<sequence length="304" mass="34777">MGCKDTTFSARIMDFIDFFSFGHIFFMLIRRIRSKIYYLCSMKLKTVMACAVALVMLMGSCAHQPSVYTPGGKHFTNEVLNRMTPIKDQGESQTCWIYAMLAAIETEHLSWGDSVNLSPYYIEKMIEQEKACPATKRGEPTTLISMIEKYGICGYDAMRKITTPAPQWVFMLGAQYTPQEFARSVCKPGEYIALTSNSHQSYNEEAELEVPDNWTHERYLNIPMDSLLAKTERAVRNHHGVCWEDENHAMAIVGLAHDEDGERYFIMKNSWGDQGPYGGLEYYPMARFCQETVAVEMTNQAYQN</sequence>
<accession>D5EYQ1</accession>
<keyword evidence="1" id="KW-1133">Transmembrane helix</keyword>
<reference evidence="3 4" key="1">
    <citation type="journal article" date="2010" name="Microb. Ecol.">
        <title>Comparative genome analysis of Prevotella ruminicola and Prevotella bryantii: insights into their environmental niche.</title>
        <authorList>
            <consortium name="North American Consortium for Rumen Bacteria"/>
            <person name="Purushe J."/>
            <person name="Fouts D.E."/>
            <person name="Morrison M."/>
            <person name="White B.A."/>
            <person name="Mackie R.I."/>
            <person name="Coutinho P.M."/>
            <person name="Henrissat B."/>
            <person name="Nelson K.E."/>
        </authorList>
    </citation>
    <scope>NUCLEOTIDE SEQUENCE [LARGE SCALE GENOMIC DNA]</scope>
    <source>
        <strain evidence="4">ATCC 19189 / JCM 8958 / 23</strain>
    </source>
</reference>
<evidence type="ECO:0000256" key="1">
    <source>
        <dbReference type="SAM" id="Phobius"/>
    </source>
</evidence>
<dbReference type="GO" id="GO:0006508">
    <property type="term" value="P:proteolysis"/>
    <property type="evidence" value="ECO:0007669"/>
    <property type="project" value="InterPro"/>
</dbReference>
<dbReference type="eggNOG" id="COG4870">
    <property type="taxonomic scope" value="Bacteria"/>
</dbReference>
<dbReference type="HOGENOM" id="CLU_056707_0_0_10"/>
<dbReference type="GO" id="GO:0008234">
    <property type="term" value="F:cysteine-type peptidase activity"/>
    <property type="evidence" value="ECO:0007669"/>
    <property type="project" value="InterPro"/>
</dbReference>
<dbReference type="Gene3D" id="3.90.70.10">
    <property type="entry name" value="Cysteine proteinases"/>
    <property type="match status" value="2"/>
</dbReference>
<dbReference type="InterPro" id="IPR038765">
    <property type="entry name" value="Papain-like_cys_pep_sf"/>
</dbReference>
<evidence type="ECO:0000313" key="3">
    <source>
        <dbReference type="EMBL" id="ADE82021.1"/>
    </source>
</evidence>
<name>D5EYQ1_XYLR2</name>
<dbReference type="STRING" id="264731.PRU_2843"/>
<protein>
    <recommendedName>
        <fullName evidence="2">Peptidase C1A papain C-terminal domain-containing protein</fullName>
    </recommendedName>
</protein>
<dbReference type="SUPFAM" id="SSF54001">
    <property type="entry name" value="Cysteine proteinases"/>
    <property type="match status" value="1"/>
</dbReference>
<feature type="transmembrane region" description="Helical" evidence="1">
    <location>
        <begin position="12"/>
        <end position="29"/>
    </location>
</feature>
<dbReference type="KEGG" id="pru:PRU_2843"/>
<keyword evidence="1" id="KW-0472">Membrane</keyword>
<dbReference type="Pfam" id="PF00112">
    <property type="entry name" value="Peptidase_C1"/>
    <property type="match status" value="1"/>
</dbReference>
<dbReference type="AlphaFoldDB" id="D5EYQ1"/>
<keyword evidence="1" id="KW-0812">Transmembrane</keyword>
<dbReference type="EMBL" id="CP002006">
    <property type="protein sequence ID" value="ADE82021.1"/>
    <property type="molecule type" value="Genomic_DNA"/>
</dbReference>
<gene>
    <name evidence="3" type="ordered locus">PRU_2843</name>
</gene>
<keyword evidence="4" id="KW-1185">Reference proteome</keyword>
<feature type="transmembrane region" description="Helical" evidence="1">
    <location>
        <begin position="36"/>
        <end position="59"/>
    </location>
</feature>
<dbReference type="InterPro" id="IPR000668">
    <property type="entry name" value="Peptidase_C1A_C"/>
</dbReference>
<evidence type="ECO:0000313" key="4">
    <source>
        <dbReference type="Proteomes" id="UP000000927"/>
    </source>
</evidence>
<feature type="domain" description="Peptidase C1A papain C-terminal" evidence="2">
    <location>
        <begin position="82"/>
        <end position="296"/>
    </location>
</feature>
<dbReference type="Proteomes" id="UP000000927">
    <property type="component" value="Chromosome"/>
</dbReference>
<organism evidence="3 4">
    <name type="scientific">Xylanibacter ruminicola (strain ATCC 19189 / DSM 19721 / CIP 105475 / JCM 8958 / 23)</name>
    <name type="common">Prevotella ruminicola</name>
    <dbReference type="NCBI Taxonomy" id="264731"/>
    <lineage>
        <taxon>Bacteria</taxon>
        <taxon>Pseudomonadati</taxon>
        <taxon>Bacteroidota</taxon>
        <taxon>Bacteroidia</taxon>
        <taxon>Bacteroidales</taxon>
        <taxon>Prevotellaceae</taxon>
        <taxon>Xylanibacter</taxon>
    </lineage>
</organism>
<evidence type="ECO:0000259" key="2">
    <source>
        <dbReference type="Pfam" id="PF00112"/>
    </source>
</evidence>